<feature type="compositionally biased region" description="Pro residues" evidence="2">
    <location>
        <begin position="110"/>
        <end position="124"/>
    </location>
</feature>
<dbReference type="GO" id="GO:0016787">
    <property type="term" value="F:hydrolase activity"/>
    <property type="evidence" value="ECO:0007669"/>
    <property type="project" value="UniProtKB-KW"/>
</dbReference>
<dbReference type="InterPro" id="IPR003959">
    <property type="entry name" value="ATPase_AAA_core"/>
</dbReference>
<dbReference type="EC" id="3.6.4.6" evidence="4"/>
<dbReference type="EMBL" id="JARBJD010000111">
    <property type="protein sequence ID" value="KAK2951909.1"/>
    <property type="molecule type" value="Genomic_DNA"/>
</dbReference>
<evidence type="ECO:0000256" key="1">
    <source>
        <dbReference type="ARBA" id="ARBA00006914"/>
    </source>
</evidence>
<feature type="region of interest" description="Disordered" evidence="2">
    <location>
        <begin position="153"/>
        <end position="198"/>
    </location>
</feature>
<evidence type="ECO:0000313" key="5">
    <source>
        <dbReference type="Proteomes" id="UP001281761"/>
    </source>
</evidence>
<sequence>MTVKESFYRFFFAGDADYKRGMDYDSIGDFNSAITRYMQGLFNLNNAFHSKLTDADLDNELERTIKTIKEEMKNAVQRVNTLISCDPQLYDKVFPGNGTDTERRKRLVYPLPPPTTIPELPPLPKQQASSFSWRTDDDVVANTIALALGQKPQSSSVAFPNHSPKNSNPQLSQTQSKRIAPGPPPARNAPAGQASTATTTEITGSGMELVNNLIASFPPEKQQIARQKVNALDKKLCEAIASEMVVGGKGISFDDVVGADLVKRLLSEMVLYPMKRPDLFTGIRAPPKGLLLFGPPGTGKTLICKALAAQAQCRFFSLSASALTSKWVGEGEKLVKTLFGLAGALQPSIVFVDEIDSLLSERSSEENEASRRMKTEFLVQLDGIGSGADDRVVFIGATNRPFDLDKALLRRTVCLPLSSSASFSHAVCISPFPTRRAASNC</sequence>
<gene>
    <name evidence="4" type="ORF">BLNAU_13145</name>
</gene>
<dbReference type="Gene3D" id="3.40.50.300">
    <property type="entry name" value="P-loop containing nucleotide triphosphate hydrolases"/>
    <property type="match status" value="1"/>
</dbReference>
<reference evidence="4 5" key="1">
    <citation type="journal article" date="2022" name="bioRxiv">
        <title>Genomics of Preaxostyla Flagellates Illuminates Evolutionary Transitions and the Path Towards Mitochondrial Loss.</title>
        <authorList>
            <person name="Novak L.V.F."/>
            <person name="Treitli S.C."/>
            <person name="Pyrih J."/>
            <person name="Halakuc P."/>
            <person name="Pipaliya S.V."/>
            <person name="Vacek V."/>
            <person name="Brzon O."/>
            <person name="Soukal P."/>
            <person name="Eme L."/>
            <person name="Dacks J.B."/>
            <person name="Karnkowska A."/>
            <person name="Elias M."/>
            <person name="Hampl V."/>
        </authorList>
    </citation>
    <scope>NUCLEOTIDE SEQUENCE [LARGE SCALE GENOMIC DNA]</scope>
    <source>
        <strain evidence="4">NAU3</strain>
        <tissue evidence="4">Gut</tissue>
    </source>
</reference>
<feature type="region of interest" description="Disordered" evidence="2">
    <location>
        <begin position="95"/>
        <end position="132"/>
    </location>
</feature>
<proteinExistence type="inferred from homology"/>
<evidence type="ECO:0000256" key="2">
    <source>
        <dbReference type="SAM" id="MobiDB-lite"/>
    </source>
</evidence>
<dbReference type="InterPro" id="IPR027417">
    <property type="entry name" value="P-loop_NTPase"/>
</dbReference>
<dbReference type="Pfam" id="PF00004">
    <property type="entry name" value="AAA"/>
    <property type="match status" value="1"/>
</dbReference>
<keyword evidence="4" id="KW-0378">Hydrolase</keyword>
<evidence type="ECO:0000259" key="3">
    <source>
        <dbReference type="SMART" id="SM00382"/>
    </source>
</evidence>
<dbReference type="Proteomes" id="UP001281761">
    <property type="component" value="Unassembled WGS sequence"/>
</dbReference>
<dbReference type="SMART" id="SM00382">
    <property type="entry name" value="AAA"/>
    <property type="match status" value="1"/>
</dbReference>
<dbReference type="CDD" id="cd19509">
    <property type="entry name" value="RecA-like_VPS4-like"/>
    <property type="match status" value="1"/>
</dbReference>
<dbReference type="SUPFAM" id="SSF52540">
    <property type="entry name" value="P-loop containing nucleoside triphosphate hydrolases"/>
    <property type="match status" value="1"/>
</dbReference>
<name>A0ABQ9XM74_9EUKA</name>
<feature type="domain" description="AAA+ ATPase" evidence="3">
    <location>
        <begin position="286"/>
        <end position="423"/>
    </location>
</feature>
<dbReference type="PANTHER" id="PTHR23074:SF17">
    <property type="entry name" value="FIDGETIN-LIKE PROTEIN 1"/>
    <property type="match status" value="1"/>
</dbReference>
<comment type="caution">
    <text evidence="4">The sequence shown here is derived from an EMBL/GenBank/DDBJ whole genome shotgun (WGS) entry which is preliminary data.</text>
</comment>
<comment type="similarity">
    <text evidence="1">Belongs to the AAA ATPase family.</text>
</comment>
<dbReference type="InterPro" id="IPR003593">
    <property type="entry name" value="AAA+_ATPase"/>
</dbReference>
<organism evidence="4 5">
    <name type="scientific">Blattamonas nauphoetae</name>
    <dbReference type="NCBI Taxonomy" id="2049346"/>
    <lineage>
        <taxon>Eukaryota</taxon>
        <taxon>Metamonada</taxon>
        <taxon>Preaxostyla</taxon>
        <taxon>Oxymonadida</taxon>
        <taxon>Blattamonas</taxon>
    </lineage>
</organism>
<evidence type="ECO:0000313" key="4">
    <source>
        <dbReference type="EMBL" id="KAK2951909.1"/>
    </source>
</evidence>
<keyword evidence="5" id="KW-1185">Reference proteome</keyword>
<accession>A0ABQ9XM74</accession>
<dbReference type="PANTHER" id="PTHR23074">
    <property type="entry name" value="AAA DOMAIN-CONTAINING"/>
    <property type="match status" value="1"/>
</dbReference>
<feature type="compositionally biased region" description="Polar residues" evidence="2">
    <location>
        <begin position="153"/>
        <end position="177"/>
    </location>
</feature>
<protein>
    <submittedName>
        <fullName evidence="4">Vacuolar protein sorting-associated protein 4A</fullName>
        <ecNumber evidence="4">3.6.4.6</ecNumber>
    </submittedName>
</protein>
<dbReference type="InterPro" id="IPR050304">
    <property type="entry name" value="MT-severing_AAA_ATPase"/>
</dbReference>